<keyword evidence="2" id="KW-1185">Reference proteome</keyword>
<name>A0ACC1A6Q0_9ROSI</name>
<evidence type="ECO:0000313" key="1">
    <source>
        <dbReference type="EMBL" id="KAJ0081899.1"/>
    </source>
</evidence>
<comment type="caution">
    <text evidence="1">The sequence shown here is derived from an EMBL/GenBank/DDBJ whole genome shotgun (WGS) entry which is preliminary data.</text>
</comment>
<dbReference type="EMBL" id="CM047908">
    <property type="protein sequence ID" value="KAJ0081899.1"/>
    <property type="molecule type" value="Genomic_DNA"/>
</dbReference>
<evidence type="ECO:0000313" key="2">
    <source>
        <dbReference type="Proteomes" id="UP001164250"/>
    </source>
</evidence>
<protein>
    <submittedName>
        <fullName evidence="1">Uncharacterized protein</fullName>
    </submittedName>
</protein>
<gene>
    <name evidence="1" type="ORF">Patl1_10827</name>
</gene>
<sequence>MAAARVCGFSPSNTLLGHRKKEGNKQLLDPFKGSSLFMNEKEVKGLRMNESFGNSDEILMVKLKKKIMTFSDIIDLPPPDRSNSIGQLVMRTIKDLQNLYPEIVPRIQLSEMKETSIDQVLDHFSKTLKSVESSWTMHNESMDIFELDMHGDMENSNTEHRVESVMATLDSLIRIAREKFDMMDEDEEKKDSSPRGSQSAKILESCSDYDGSSLCGSPATPTSVLPEMRKAGEFRSNTSYTSLLFLSLRVQAVGKLNPIDVKRLSFHMPPHAGVQVSRTSTQNNIIADEVMEDAQVNKAPAAIIEDTQEHYTETEKPKDLVTAPVAIAREPSSQPNLSPNVALVPSTPTPPPSPDFQPNLTLTPPLPPPPPPMWKSNLTAAQSIPPPPPPPPAKLGAVSAAPPAPPAPPGRSGAVLEALLAMPRPPPMPVVNGAAAPPPPPVGVVRSLRPKKSTKLKRSSQMGSLYRLLKGKVEGNDLSKSTGGRRGVGGSGAGAGAGGKGMADALAEMTKRSAYFQKIEEDVQKYAKPITELKSSISTFQTKDMAELLKFQKQVESLLENLTDESQVLARFEGFPSKKLETLRTATALYSKLEARVTELQDWKIVAPLKQLLDKAERYFNKQVKGEIEALERTKDEEIKKFRTHNIHVDFSILIKIKELMVDVSSSCMELALQESREAKAEAANGNKCEGKAQECVKMLWRAFQFAFRVYNFAGGQDDRADNLTRELAHAIETIPSQN</sequence>
<proteinExistence type="predicted"/>
<organism evidence="1 2">
    <name type="scientific">Pistacia atlantica</name>
    <dbReference type="NCBI Taxonomy" id="434234"/>
    <lineage>
        <taxon>Eukaryota</taxon>
        <taxon>Viridiplantae</taxon>
        <taxon>Streptophyta</taxon>
        <taxon>Embryophyta</taxon>
        <taxon>Tracheophyta</taxon>
        <taxon>Spermatophyta</taxon>
        <taxon>Magnoliopsida</taxon>
        <taxon>eudicotyledons</taxon>
        <taxon>Gunneridae</taxon>
        <taxon>Pentapetalae</taxon>
        <taxon>rosids</taxon>
        <taxon>malvids</taxon>
        <taxon>Sapindales</taxon>
        <taxon>Anacardiaceae</taxon>
        <taxon>Pistacia</taxon>
    </lineage>
</organism>
<reference evidence="2" key="1">
    <citation type="journal article" date="2023" name="G3 (Bethesda)">
        <title>Genome assembly and association tests identify interacting loci associated with vigor, precocity, and sex in interspecific pistachio rootstocks.</title>
        <authorList>
            <person name="Palmer W."/>
            <person name="Jacygrad E."/>
            <person name="Sagayaradj S."/>
            <person name="Cavanaugh K."/>
            <person name="Han R."/>
            <person name="Bertier L."/>
            <person name="Beede B."/>
            <person name="Kafkas S."/>
            <person name="Golino D."/>
            <person name="Preece J."/>
            <person name="Michelmore R."/>
        </authorList>
    </citation>
    <scope>NUCLEOTIDE SEQUENCE [LARGE SCALE GENOMIC DNA]</scope>
</reference>
<accession>A0ACC1A6Q0</accession>
<dbReference type="Proteomes" id="UP001164250">
    <property type="component" value="Chromosome 12"/>
</dbReference>